<evidence type="ECO:0000256" key="15">
    <source>
        <dbReference type="ARBA" id="ARBA00022840"/>
    </source>
</evidence>
<evidence type="ECO:0000256" key="4">
    <source>
        <dbReference type="ARBA" id="ARBA00008661"/>
    </source>
</evidence>
<dbReference type="Pfam" id="PF01762">
    <property type="entry name" value="Galactosyl_T"/>
    <property type="match status" value="1"/>
</dbReference>
<comment type="caution">
    <text evidence="28">The sequence shown here is derived from an EMBL/GenBank/DDBJ whole genome shotgun (WGS) entry which is preliminary data.</text>
</comment>
<evidence type="ECO:0000256" key="24">
    <source>
        <dbReference type="ARBA" id="ARBA00023180"/>
    </source>
</evidence>
<evidence type="ECO:0000256" key="7">
    <source>
        <dbReference type="ARBA" id="ARBA00022555"/>
    </source>
</evidence>
<feature type="binding site" evidence="26">
    <location>
        <position position="757"/>
    </location>
    <ligand>
        <name>Zn(2+)</name>
        <dbReference type="ChEBI" id="CHEBI:29105"/>
    </ligand>
</feature>
<comment type="catalytic activity">
    <reaction evidence="25 26">
        <text>tRNA(Ala) + L-alanine + ATP = L-alanyl-tRNA(Ala) + AMP + diphosphate</text>
        <dbReference type="Rhea" id="RHEA:12540"/>
        <dbReference type="Rhea" id="RHEA-COMP:9657"/>
        <dbReference type="Rhea" id="RHEA-COMP:9923"/>
        <dbReference type="ChEBI" id="CHEBI:30616"/>
        <dbReference type="ChEBI" id="CHEBI:33019"/>
        <dbReference type="ChEBI" id="CHEBI:57972"/>
        <dbReference type="ChEBI" id="CHEBI:78442"/>
        <dbReference type="ChEBI" id="CHEBI:78497"/>
        <dbReference type="ChEBI" id="CHEBI:456215"/>
        <dbReference type="EC" id="6.1.1.7"/>
    </reaction>
</comment>
<dbReference type="SUPFAM" id="SSF50447">
    <property type="entry name" value="Translation proteins"/>
    <property type="match status" value="1"/>
</dbReference>
<evidence type="ECO:0000256" key="2">
    <source>
        <dbReference type="ARBA" id="ARBA00004922"/>
    </source>
</evidence>
<keyword evidence="23 26" id="KW-0030">Aminoacyl-tRNA synthetase</keyword>
<keyword evidence="9" id="KW-0328">Glycosyltransferase</keyword>
<keyword evidence="20" id="KW-0333">Golgi apparatus</keyword>
<dbReference type="SUPFAM" id="SSF55681">
    <property type="entry name" value="Class II aaRS and biotin synthetases"/>
    <property type="match status" value="1"/>
</dbReference>
<dbReference type="FunFam" id="3.30.980.10:FF:000004">
    <property type="entry name" value="Alanine--tRNA ligase, cytoplasmic"/>
    <property type="match status" value="1"/>
</dbReference>
<dbReference type="FunFam" id="3.90.550.50:FF:000001">
    <property type="entry name" value="Hexosyltransferase"/>
    <property type="match status" value="1"/>
</dbReference>
<keyword evidence="18" id="KW-0735">Signal-anchor</keyword>
<evidence type="ECO:0000256" key="5">
    <source>
        <dbReference type="ARBA" id="ARBA00013168"/>
    </source>
</evidence>
<comment type="function">
    <text evidence="26">Catalyzes the attachment of alanine to tRNA(Ala) in a two-step reaction: alanine is first activated by ATP to form Ala-AMP and then transferred to the acceptor end of tRNA(Ala). Also edits incorrectly charged tRNA(Ala) via its editing domain.</text>
</comment>
<sequence length="1221" mass="136318">MGLVKQLHCVLLKTKLSALSAGIRRCSVLSYSESHKEFTSKIVRRKFIDFFKEGYEHQVVPSSPVRPRGDPSLLFVNAGMNQFKPILLGCPDPRSDMASYRRVVNSQKCVRAGGKHNDLEDVGKDVYHHTFFEMLGNWSFGDYFKVEACAMAWRLLTQEYGIPVDRLYVSYFSGDTANGLPADEETRQVWLSMGVRPDHVLPFGMKDNFWEMGETGPCGPCTEIHYDHVGNRNAASLVNADSPDVVEIWNLVFMQYNREVNGSLRPLPQCSVDTGMGLERLVTVLQGKRSNYDTDLFTPLLSAIHQCSKAPAYQGRTGEADVDQVDMAYRVVADHIRTLSVCIADGVYPGMTGAELVLRRILRRAMRFSTEVLQAPEGTLASLVPTVAHILGDAYPELHTESERIMDLINQNEVQFLSSLKQGRRVIDRTLSNMDKNSAVFPASVAWSLYRNLGFPLDLIDLMLEEKGKVVDKKEMAVLEDEYEKLRLQSEEDDGDRVDQLDLHSLAELQSRGVPHTDDSQKYSYSLGSTGQYVFQPCRASVLALYSDGSLVSEVSEGQCCGVILDQTSFYAEQGGQAHDQGYFTKDGLQDVLFPVKSVRLAGGYVVHQVTAAETLRTGDQVQLHLDETNRLGCMVKHTATHLLNFALRELLGPSVSQRGSHCTANRLRFDFSVKGSLSVSELQQVEELIQNIIRQNAEVYIEEIPLSKAKHITSLRTIDEVYPDPVRVVSVAVPVSDLLNSNTTEQASVELCCGTHLLRTGAIGDFVIVSERQMVKGISRILAVTGDEAKKARETGQAMQEELESLAVQVVAASSLSIPAAQRLSKEVGLLMNAVDITPIPQWQRREFQNRLKGMQKTSNTTIRKLEIKEAALKAKELLVNHSNKPVVVDFIHTDSISVLMKTVLQLSKSTPDSMVMLFSHLQLSGKVLCACQVPKGSASDSALKWAHYVCARLGGNADGSTDVAKVHHHVAHPSNYHFILDEPDKCKQNPFLVLMVPVAPHQVDARNAIRSTWGNESSVQGKAVLTLFLVGLTGGPEAQQQLEEESRQHRDLVQSNFVDSYLNLTIKTLVIMDWLATRCPQAQYSMKVDSDMYLNLENLMNLLLAPNTPRENYITGFLMWDQNVIRNKKSKYYVSEELYPEPKYPTYVLGVGYVFSSDLPKKIIEASKDMKPFNIEDAYVGTCLKRLGIKPSRAPDPSQFQTYMKDSKQQLIYKVQVPP</sequence>
<dbReference type="FunFam" id="3.30.930.10:FF:000011">
    <property type="entry name" value="Alanine--tRNA ligase, cytoplasmic"/>
    <property type="match status" value="1"/>
</dbReference>
<gene>
    <name evidence="26" type="primary">AARS</name>
    <name evidence="28" type="ORF">Q8A67_006070</name>
</gene>
<evidence type="ECO:0000256" key="21">
    <source>
        <dbReference type="ARBA" id="ARBA00023098"/>
    </source>
</evidence>
<keyword evidence="14 26" id="KW-0862">Zinc</keyword>
<dbReference type="SMART" id="SM00863">
    <property type="entry name" value="tRNA_SAD"/>
    <property type="match status" value="1"/>
</dbReference>
<evidence type="ECO:0000259" key="27">
    <source>
        <dbReference type="PROSITE" id="PS50860"/>
    </source>
</evidence>
<evidence type="ECO:0000256" key="22">
    <source>
        <dbReference type="ARBA" id="ARBA00023136"/>
    </source>
</evidence>
<evidence type="ECO:0000256" key="14">
    <source>
        <dbReference type="ARBA" id="ARBA00022833"/>
    </source>
</evidence>
<keyword evidence="10" id="KW-0808">Transferase</keyword>
<dbReference type="PROSITE" id="PS50860">
    <property type="entry name" value="AA_TRNA_LIGASE_II_ALA"/>
    <property type="match status" value="1"/>
</dbReference>
<evidence type="ECO:0000256" key="19">
    <source>
        <dbReference type="ARBA" id="ARBA00022989"/>
    </source>
</evidence>
<comment type="pathway">
    <text evidence="2">Protein modification; protein glycosylation.</text>
</comment>
<evidence type="ECO:0000256" key="20">
    <source>
        <dbReference type="ARBA" id="ARBA00023034"/>
    </source>
</evidence>
<protein>
    <recommendedName>
        <fullName evidence="6">Alanine--tRNA ligase</fullName>
        <ecNumber evidence="5">6.1.1.7</ecNumber>
    </recommendedName>
</protein>
<keyword evidence="19" id="KW-1133">Transmembrane helix</keyword>
<feature type="binding site" evidence="26">
    <location>
        <position position="753"/>
    </location>
    <ligand>
        <name>Zn(2+)</name>
        <dbReference type="ChEBI" id="CHEBI:29105"/>
    </ligand>
</feature>
<dbReference type="GO" id="GO:0005524">
    <property type="term" value="F:ATP binding"/>
    <property type="evidence" value="ECO:0007669"/>
    <property type="project" value="UniProtKB-UniRule"/>
</dbReference>
<evidence type="ECO:0000256" key="11">
    <source>
        <dbReference type="ARBA" id="ARBA00022692"/>
    </source>
</evidence>
<keyword evidence="13 26" id="KW-0547">Nucleotide-binding</keyword>
<keyword evidence="24" id="KW-0325">Glycoprotein</keyword>
<dbReference type="InterPro" id="IPR018164">
    <property type="entry name" value="Ala-tRNA-synth_IIc_N"/>
</dbReference>
<dbReference type="GO" id="GO:0002161">
    <property type="term" value="F:aminoacyl-tRNA deacylase activity"/>
    <property type="evidence" value="ECO:0007669"/>
    <property type="project" value="TreeGrafter"/>
</dbReference>
<keyword evidence="22" id="KW-0472">Membrane</keyword>
<dbReference type="GO" id="GO:0016758">
    <property type="term" value="F:hexosyltransferase activity"/>
    <property type="evidence" value="ECO:0007669"/>
    <property type="project" value="InterPro"/>
</dbReference>
<dbReference type="InterPro" id="IPR002659">
    <property type="entry name" value="Glyco_trans_31"/>
</dbReference>
<evidence type="ECO:0000256" key="6">
    <source>
        <dbReference type="ARBA" id="ARBA00017959"/>
    </source>
</evidence>
<keyword evidence="8 26" id="KW-0436">Ligase</keyword>
<feature type="domain" description="Alanyl-transfer RNA synthetases family profile" evidence="27">
    <location>
        <begin position="38"/>
        <end position="796"/>
    </location>
</feature>
<keyword evidence="7 26" id="KW-0820">tRNA-binding</keyword>
<name>A0AA88Q9R3_9TELE</name>
<dbReference type="PANTHER" id="PTHR11777">
    <property type="entry name" value="ALANYL-TRNA SYNTHETASE"/>
    <property type="match status" value="1"/>
</dbReference>
<dbReference type="InterPro" id="IPR050058">
    <property type="entry name" value="Ala-tRNA_ligase"/>
</dbReference>
<dbReference type="AlphaFoldDB" id="A0AA88Q9R3"/>
<dbReference type="Gene3D" id="3.30.980.10">
    <property type="entry name" value="Threonyl-trna Synthetase, Chain A, domain 2"/>
    <property type="match status" value="1"/>
</dbReference>
<evidence type="ECO:0000313" key="28">
    <source>
        <dbReference type="EMBL" id="KAK2907085.1"/>
    </source>
</evidence>
<evidence type="ECO:0000256" key="16">
    <source>
        <dbReference type="ARBA" id="ARBA00022884"/>
    </source>
</evidence>
<dbReference type="InterPro" id="IPR018163">
    <property type="entry name" value="Thr/Ala-tRNA-synth_IIc_edit"/>
</dbReference>
<evidence type="ECO:0000256" key="13">
    <source>
        <dbReference type="ARBA" id="ARBA00022741"/>
    </source>
</evidence>
<dbReference type="CDD" id="cd00673">
    <property type="entry name" value="AlaRS_core"/>
    <property type="match status" value="1"/>
</dbReference>
<dbReference type="PANTHER" id="PTHR11777:SF8">
    <property type="entry name" value="ALANINE--TRNA LIGASE, MITOCHONDRIAL"/>
    <property type="match status" value="1"/>
</dbReference>
<dbReference type="SUPFAM" id="SSF55186">
    <property type="entry name" value="ThrRS/AlaRS common domain"/>
    <property type="match status" value="1"/>
</dbReference>
<keyword evidence="12 26" id="KW-0479">Metal-binding</keyword>
<evidence type="ECO:0000256" key="1">
    <source>
        <dbReference type="ARBA" id="ARBA00004323"/>
    </source>
</evidence>
<dbReference type="InterPro" id="IPR012947">
    <property type="entry name" value="tRNA_SAD"/>
</dbReference>
<dbReference type="GO" id="GO:0000139">
    <property type="term" value="C:Golgi membrane"/>
    <property type="evidence" value="ECO:0007669"/>
    <property type="project" value="UniProtKB-SubCell"/>
</dbReference>
<dbReference type="GO" id="GO:0006629">
    <property type="term" value="P:lipid metabolic process"/>
    <property type="evidence" value="ECO:0007669"/>
    <property type="project" value="UniProtKB-KW"/>
</dbReference>
<dbReference type="EC" id="6.1.1.7" evidence="5"/>
<comment type="cofactor">
    <cofactor evidence="26">
        <name>Zn(2+)</name>
        <dbReference type="ChEBI" id="CHEBI:29105"/>
    </cofactor>
    <text evidence="26">Binds 1 zinc ion per subunit.</text>
</comment>
<dbReference type="Proteomes" id="UP001187343">
    <property type="component" value="Unassembled WGS sequence"/>
</dbReference>
<dbReference type="GO" id="GO:0006419">
    <property type="term" value="P:alanyl-tRNA aminoacylation"/>
    <property type="evidence" value="ECO:0007669"/>
    <property type="project" value="InterPro"/>
</dbReference>
<keyword evidence="11" id="KW-0812">Transmembrane</keyword>
<dbReference type="GO" id="GO:0008270">
    <property type="term" value="F:zinc ion binding"/>
    <property type="evidence" value="ECO:0007669"/>
    <property type="project" value="UniProtKB-UniRule"/>
</dbReference>
<evidence type="ECO:0000313" key="29">
    <source>
        <dbReference type="Proteomes" id="UP001187343"/>
    </source>
</evidence>
<dbReference type="InterPro" id="IPR045864">
    <property type="entry name" value="aa-tRNA-synth_II/BPL/LPL"/>
</dbReference>
<comment type="domain">
    <text evidence="26">Consists of three domains; the N-terminal catalytic domain, the editing domain and the C-terminal C-Ala domain. The editing domain removes incorrectly charged amino acids, while the C-Ala domain, along with tRNA(Ala), serves as a bridge to cooperatively bring together the editing and aminoacylation centers thus stimulating deacylation of misacylated tRNAs.</text>
</comment>
<comment type="subunit">
    <text evidence="26">Monomer. Interacts with ANKRD16; the interaction is direct.</text>
</comment>
<evidence type="ECO:0000256" key="18">
    <source>
        <dbReference type="ARBA" id="ARBA00022968"/>
    </source>
</evidence>
<dbReference type="Gene3D" id="2.40.30.130">
    <property type="match status" value="1"/>
</dbReference>
<dbReference type="InterPro" id="IPR009000">
    <property type="entry name" value="Transl_B-barrel_sf"/>
</dbReference>
<evidence type="ECO:0000256" key="12">
    <source>
        <dbReference type="ARBA" id="ARBA00022723"/>
    </source>
</evidence>
<evidence type="ECO:0000256" key="23">
    <source>
        <dbReference type="ARBA" id="ARBA00023146"/>
    </source>
</evidence>
<evidence type="ECO:0000256" key="9">
    <source>
        <dbReference type="ARBA" id="ARBA00022676"/>
    </source>
</evidence>
<dbReference type="Pfam" id="PF01411">
    <property type="entry name" value="tRNA-synt_2c"/>
    <property type="match status" value="1"/>
</dbReference>
<feature type="binding site" evidence="26">
    <location>
        <position position="638"/>
    </location>
    <ligand>
        <name>Zn(2+)</name>
        <dbReference type="ChEBI" id="CHEBI:29105"/>
    </ligand>
</feature>
<organism evidence="28 29">
    <name type="scientific">Cirrhinus molitorella</name>
    <name type="common">mud carp</name>
    <dbReference type="NCBI Taxonomy" id="172907"/>
    <lineage>
        <taxon>Eukaryota</taxon>
        <taxon>Metazoa</taxon>
        <taxon>Chordata</taxon>
        <taxon>Craniata</taxon>
        <taxon>Vertebrata</taxon>
        <taxon>Euteleostomi</taxon>
        <taxon>Actinopterygii</taxon>
        <taxon>Neopterygii</taxon>
        <taxon>Teleostei</taxon>
        <taxon>Ostariophysi</taxon>
        <taxon>Cypriniformes</taxon>
        <taxon>Cyprinidae</taxon>
        <taxon>Labeoninae</taxon>
        <taxon>Labeonini</taxon>
        <taxon>Cirrhinus</taxon>
    </lineage>
</organism>
<keyword evidence="16 26" id="KW-0694">RNA-binding</keyword>
<dbReference type="GO" id="GO:0000049">
    <property type="term" value="F:tRNA binding"/>
    <property type="evidence" value="ECO:0007669"/>
    <property type="project" value="UniProtKB-KW"/>
</dbReference>
<dbReference type="InterPro" id="IPR002318">
    <property type="entry name" value="Ala-tRNA-lgiase_IIc"/>
</dbReference>
<comment type="subcellular location">
    <subcellularLocation>
        <location evidence="1">Golgi apparatus membrane</location>
        <topology evidence="1">Single-pass type II membrane protein</topology>
    </subcellularLocation>
</comment>
<evidence type="ECO:0000256" key="26">
    <source>
        <dbReference type="HAMAP-Rule" id="MF_03133"/>
    </source>
</evidence>
<proteinExistence type="inferred from homology"/>
<keyword evidence="15 26" id="KW-0067">ATP-binding</keyword>
<dbReference type="GO" id="GO:0004813">
    <property type="term" value="F:alanine-tRNA ligase activity"/>
    <property type="evidence" value="ECO:0007669"/>
    <property type="project" value="UniProtKB-UniRule"/>
</dbReference>
<keyword evidence="29" id="KW-1185">Reference proteome</keyword>
<evidence type="ECO:0000256" key="8">
    <source>
        <dbReference type="ARBA" id="ARBA00022598"/>
    </source>
</evidence>
<dbReference type="Gene3D" id="3.30.930.10">
    <property type="entry name" value="Bira Bifunctional Protein, Domain 2"/>
    <property type="match status" value="1"/>
</dbReference>
<dbReference type="Gene3D" id="3.90.550.50">
    <property type="match status" value="1"/>
</dbReference>
<accession>A0AA88Q9R3</accession>
<evidence type="ECO:0000256" key="10">
    <source>
        <dbReference type="ARBA" id="ARBA00022679"/>
    </source>
</evidence>
<keyword evidence="17 26" id="KW-0648">Protein biosynthesis</keyword>
<feature type="binding site" evidence="26">
    <location>
        <position position="642"/>
    </location>
    <ligand>
        <name>Zn(2+)</name>
        <dbReference type="ChEBI" id="CHEBI:29105"/>
    </ligand>
</feature>
<dbReference type="NCBIfam" id="TIGR00344">
    <property type="entry name" value="alaS"/>
    <property type="match status" value="1"/>
</dbReference>
<comment type="similarity">
    <text evidence="4">Belongs to the glycosyltransferase 31 family.</text>
</comment>
<keyword evidence="21" id="KW-0443">Lipid metabolism</keyword>
<dbReference type="InterPro" id="IPR018165">
    <property type="entry name" value="Ala-tRNA-synth_IIc_core"/>
</dbReference>
<dbReference type="GO" id="GO:0005739">
    <property type="term" value="C:mitochondrion"/>
    <property type="evidence" value="ECO:0007669"/>
    <property type="project" value="TreeGrafter"/>
</dbReference>
<evidence type="ECO:0000256" key="25">
    <source>
        <dbReference type="ARBA" id="ARBA00048300"/>
    </source>
</evidence>
<comment type="similarity">
    <text evidence="3">Belongs to the class-II aminoacyl-tRNA synthetase family. Alax-L subfamily.</text>
</comment>
<dbReference type="InterPro" id="IPR023033">
    <property type="entry name" value="Ala_tRNA_ligase_euk/bac"/>
</dbReference>
<dbReference type="Pfam" id="PF07973">
    <property type="entry name" value="tRNA_SAD"/>
    <property type="match status" value="1"/>
</dbReference>
<dbReference type="SUPFAM" id="SSF101353">
    <property type="entry name" value="Putative anticodon-binding domain of alanyl-tRNA synthetase (AlaRS)"/>
    <property type="match status" value="1"/>
</dbReference>
<dbReference type="HAMAP" id="MF_00036_B">
    <property type="entry name" value="Ala_tRNA_synth_B"/>
    <property type="match status" value="1"/>
</dbReference>
<dbReference type="EMBL" id="JAUYZG010000005">
    <property type="protein sequence ID" value="KAK2907085.1"/>
    <property type="molecule type" value="Genomic_DNA"/>
</dbReference>
<evidence type="ECO:0000256" key="3">
    <source>
        <dbReference type="ARBA" id="ARBA00008429"/>
    </source>
</evidence>
<reference evidence="28" key="1">
    <citation type="submission" date="2023-08" db="EMBL/GenBank/DDBJ databases">
        <title>Chromosome-level Genome Assembly of mud carp (Cirrhinus molitorella).</title>
        <authorList>
            <person name="Liu H."/>
        </authorList>
    </citation>
    <scope>NUCLEOTIDE SEQUENCE</scope>
    <source>
        <strain evidence="28">Prfri</strain>
        <tissue evidence="28">Muscle</tissue>
    </source>
</reference>
<dbReference type="InterPro" id="IPR018162">
    <property type="entry name" value="Ala-tRNA-ligase_IIc_anticod-bd"/>
</dbReference>
<dbReference type="PRINTS" id="PR00980">
    <property type="entry name" value="TRNASYNTHALA"/>
</dbReference>
<evidence type="ECO:0000256" key="17">
    <source>
        <dbReference type="ARBA" id="ARBA00022917"/>
    </source>
</evidence>